<feature type="domain" description="Smr" evidence="2">
    <location>
        <begin position="159"/>
        <end position="220"/>
    </location>
</feature>
<proteinExistence type="predicted"/>
<sequence length="220" mass="25799">MIKYRVGDKVKVIDDNTKGVVQEILDNEVIIESEDGFDFTFYFHEILPDIGMDEEIEESQAVEETKEPKKKKKKSTKFKEFETKGEKEDRLHQEELEKLINENFAKNSEIYREKLEAKYKKEIKVSKKRKGTFVLDLHYGQLENYSSQLPTNHILKRQLNAAINGIEKAKNENYKKVILIHGKGKGVLEAEVKKYLDSENYTHYDADFRQYKLGATEIEL</sequence>
<comment type="caution">
    <text evidence="3">The sequence shown here is derived from an EMBL/GenBank/DDBJ whole genome shotgun (WGS) entry which is preliminary data.</text>
</comment>
<organism evidence="3 4">
    <name type="scientific">Profundicola chukchiensis</name>
    <dbReference type="NCBI Taxonomy" id="2961959"/>
    <lineage>
        <taxon>Bacteria</taxon>
        <taxon>Pseudomonadati</taxon>
        <taxon>Bacteroidota</taxon>
        <taxon>Flavobacteriia</taxon>
        <taxon>Flavobacteriales</taxon>
        <taxon>Weeksellaceae</taxon>
        <taxon>Profundicola</taxon>
    </lineage>
</organism>
<evidence type="ECO:0000313" key="3">
    <source>
        <dbReference type="EMBL" id="MDG4945968.1"/>
    </source>
</evidence>
<feature type="compositionally biased region" description="Basic and acidic residues" evidence="1">
    <location>
        <begin position="77"/>
        <end position="86"/>
    </location>
</feature>
<reference evidence="3" key="1">
    <citation type="submission" date="2022-07" db="EMBL/GenBank/DDBJ databases">
        <title>Description and genome-wide analysis of Profundicola chukchiensis gen. nov., sp. nov., marine bacteria isolated from bottom sediments of the Chukchi Sea.</title>
        <authorList>
            <person name="Romanenko L."/>
            <person name="Otstavnykh N."/>
            <person name="Kurilenko V."/>
            <person name="Eremeev V."/>
            <person name="Velansky P."/>
            <person name="Mikhailov V."/>
            <person name="Isaeva M."/>
        </authorList>
    </citation>
    <scope>NUCLEOTIDE SEQUENCE</scope>
    <source>
        <strain evidence="3">KMM 9713</strain>
    </source>
</reference>
<dbReference type="Gene3D" id="3.30.1370.110">
    <property type="match status" value="1"/>
</dbReference>
<accession>A0A9X4MW52</accession>
<evidence type="ECO:0000313" key="4">
    <source>
        <dbReference type="Proteomes" id="UP001152599"/>
    </source>
</evidence>
<dbReference type="Pfam" id="PF01713">
    <property type="entry name" value="Smr"/>
    <property type="match status" value="1"/>
</dbReference>
<feature type="region of interest" description="Disordered" evidence="1">
    <location>
        <begin position="58"/>
        <end position="86"/>
    </location>
</feature>
<dbReference type="InterPro" id="IPR002625">
    <property type="entry name" value="Smr_dom"/>
</dbReference>
<keyword evidence="4" id="KW-1185">Reference proteome</keyword>
<dbReference type="Proteomes" id="UP001152599">
    <property type="component" value="Unassembled WGS sequence"/>
</dbReference>
<gene>
    <name evidence="3" type="ORF">NMK71_06045</name>
</gene>
<evidence type="ECO:0000259" key="2">
    <source>
        <dbReference type="PROSITE" id="PS50828"/>
    </source>
</evidence>
<protein>
    <recommendedName>
        <fullName evidence="2">Smr domain-containing protein</fullName>
    </recommendedName>
</protein>
<dbReference type="PROSITE" id="PS50828">
    <property type="entry name" value="SMR"/>
    <property type="match status" value="1"/>
</dbReference>
<dbReference type="RefSeq" id="WP_304420490.1">
    <property type="nucleotide sequence ID" value="NZ_JANCMU010000002.1"/>
</dbReference>
<evidence type="ECO:0000256" key="1">
    <source>
        <dbReference type="SAM" id="MobiDB-lite"/>
    </source>
</evidence>
<dbReference type="AlphaFoldDB" id="A0A9X4MW52"/>
<name>A0A9X4MW52_9FLAO</name>
<dbReference type="EMBL" id="JANCMU010000002">
    <property type="protein sequence ID" value="MDG4945968.1"/>
    <property type="molecule type" value="Genomic_DNA"/>
</dbReference>
<dbReference type="InterPro" id="IPR036063">
    <property type="entry name" value="Smr_dom_sf"/>
</dbReference>